<sequence>MDVSGLLRRAAALVSPDARSDAGACSNDAVDYLNHSEWELALDILTDFDGLTWHTVEYWDLLATAAGHMSREHDAAWCRWRASETRHGVIRVDLQLADPGTSGRRSPIPGAGVLRPMWAFSATPGPDTPRHIARMWVEFLPALPPGGRASVRLLPLAPESWAHLAPGDVITMYEAEPVSGVATIIQVLQAGGGAPGQPGDT</sequence>
<dbReference type="EMBL" id="JAMTCP010000074">
    <property type="protein sequence ID" value="MCP2262520.1"/>
    <property type="molecule type" value="Genomic_DNA"/>
</dbReference>
<comment type="caution">
    <text evidence="1">The sequence shown here is derived from an EMBL/GenBank/DDBJ whole genome shotgun (WGS) entry which is preliminary data.</text>
</comment>
<proteinExistence type="predicted"/>
<protein>
    <submittedName>
        <fullName evidence="1">Uncharacterized protein</fullName>
    </submittedName>
</protein>
<keyword evidence="2" id="KW-1185">Reference proteome</keyword>
<reference evidence="1 2" key="1">
    <citation type="submission" date="2022-06" db="EMBL/GenBank/DDBJ databases">
        <title>Genomic Encyclopedia of Archaeal and Bacterial Type Strains, Phase II (KMG-II): from individual species to whole genera.</title>
        <authorList>
            <person name="Goeker M."/>
        </authorList>
    </citation>
    <scope>NUCLEOTIDE SEQUENCE [LARGE SCALE GENOMIC DNA]</scope>
    <source>
        <strain evidence="1 2">DSM 40477</strain>
    </source>
</reference>
<evidence type="ECO:0000313" key="1">
    <source>
        <dbReference type="EMBL" id="MCP2262520.1"/>
    </source>
</evidence>
<evidence type="ECO:0000313" key="2">
    <source>
        <dbReference type="Proteomes" id="UP001205311"/>
    </source>
</evidence>
<name>A0ABT1I4M0_STRSD</name>
<dbReference type="RefSeq" id="WP_253674720.1">
    <property type="nucleotide sequence ID" value="NZ_JAMTCP010000074.1"/>
</dbReference>
<accession>A0ABT1I4M0</accession>
<dbReference type="Proteomes" id="UP001205311">
    <property type="component" value="Unassembled WGS sequence"/>
</dbReference>
<gene>
    <name evidence="1" type="ORF">LX15_006260</name>
</gene>
<organism evidence="1 2">
    <name type="scientific">Streptoalloteichus tenebrarius (strain ATCC 17920 / DSM 40477 / JCM 4838 / CBS 697.72 / NBRC 16177 / NCIMB 11028 / NRRL B-12390 / A12253. 1 / ISP 5477)</name>
    <name type="common">Streptomyces tenebrarius</name>
    <dbReference type="NCBI Taxonomy" id="1933"/>
    <lineage>
        <taxon>Bacteria</taxon>
        <taxon>Bacillati</taxon>
        <taxon>Actinomycetota</taxon>
        <taxon>Actinomycetes</taxon>
        <taxon>Pseudonocardiales</taxon>
        <taxon>Pseudonocardiaceae</taxon>
        <taxon>Streptoalloteichus</taxon>
    </lineage>
</organism>